<name>A0AAV4IAE0_9GAST</name>
<evidence type="ECO:0000313" key="3">
    <source>
        <dbReference type="Proteomes" id="UP000762676"/>
    </source>
</evidence>
<feature type="compositionally biased region" description="Acidic residues" evidence="1">
    <location>
        <begin position="139"/>
        <end position="148"/>
    </location>
</feature>
<proteinExistence type="predicted"/>
<organism evidence="2 3">
    <name type="scientific">Elysia marginata</name>
    <dbReference type="NCBI Taxonomy" id="1093978"/>
    <lineage>
        <taxon>Eukaryota</taxon>
        <taxon>Metazoa</taxon>
        <taxon>Spiralia</taxon>
        <taxon>Lophotrochozoa</taxon>
        <taxon>Mollusca</taxon>
        <taxon>Gastropoda</taxon>
        <taxon>Heterobranchia</taxon>
        <taxon>Euthyneura</taxon>
        <taxon>Panpulmonata</taxon>
        <taxon>Sacoglossa</taxon>
        <taxon>Placobranchoidea</taxon>
        <taxon>Plakobranchidae</taxon>
        <taxon>Elysia</taxon>
    </lineage>
</organism>
<evidence type="ECO:0000313" key="2">
    <source>
        <dbReference type="EMBL" id="GFS06865.1"/>
    </source>
</evidence>
<dbReference type="SUPFAM" id="SSF52047">
    <property type="entry name" value="RNI-like"/>
    <property type="match status" value="1"/>
</dbReference>
<evidence type="ECO:0000256" key="1">
    <source>
        <dbReference type="SAM" id="MobiDB-lite"/>
    </source>
</evidence>
<feature type="compositionally biased region" description="Basic and acidic residues" evidence="1">
    <location>
        <begin position="182"/>
        <end position="192"/>
    </location>
</feature>
<gene>
    <name evidence="2" type="ORF">ElyMa_004715600</name>
</gene>
<accession>A0AAV4IAE0</accession>
<feature type="region of interest" description="Disordered" evidence="1">
    <location>
        <begin position="34"/>
        <end position="104"/>
    </location>
</feature>
<protein>
    <submittedName>
        <fullName evidence="2">Uncharacterized protein</fullName>
    </submittedName>
</protein>
<comment type="caution">
    <text evidence="2">The sequence shown here is derived from an EMBL/GenBank/DDBJ whole genome shotgun (WGS) entry which is preliminary data.</text>
</comment>
<sequence length="382" mass="43706">MRHPKTLPPPMAETDRMTDTDQWVSSTVHKARYEDSARAHKAHRSRSRHPGLGDVRHVSRDTSQTLVVSGNRRKSTDIRLVPLTQPGARVASGMSSPPPPQRLTLPAVNQEMTRIHLVHSSPKLPVHSSRLPAEGVSSQDDEDVDDDETKPSIKPTASQSHRRNSVQSQDRDLPVFNPEEFFPPREIVDSPSRRKKNSLESTGSWRDGSPKATSSRRAELKEEKASSIDFTGNRIGQKGIDYLIEVLSRLHTVYQVVSRTFFMLYTYNRNSIDFNGKRISQKGIDYLIEVLSRLHTVYQVVSTTFFMFYTYNRNSIDFTGNRIGQKGIDYLIEVLSRLHTVYQVVSRTFFMLYTYNRNSIDFTGNRIGQKRVLLEVIRHSVY</sequence>
<dbReference type="Proteomes" id="UP000762676">
    <property type="component" value="Unassembled WGS sequence"/>
</dbReference>
<keyword evidence="3" id="KW-1185">Reference proteome</keyword>
<dbReference type="EMBL" id="BMAT01009468">
    <property type="protein sequence ID" value="GFS06865.1"/>
    <property type="molecule type" value="Genomic_DNA"/>
</dbReference>
<reference evidence="2 3" key="1">
    <citation type="journal article" date="2021" name="Elife">
        <title>Chloroplast acquisition without the gene transfer in kleptoplastic sea slugs, Plakobranchus ocellatus.</title>
        <authorList>
            <person name="Maeda T."/>
            <person name="Takahashi S."/>
            <person name="Yoshida T."/>
            <person name="Shimamura S."/>
            <person name="Takaki Y."/>
            <person name="Nagai Y."/>
            <person name="Toyoda A."/>
            <person name="Suzuki Y."/>
            <person name="Arimoto A."/>
            <person name="Ishii H."/>
            <person name="Satoh N."/>
            <person name="Nishiyama T."/>
            <person name="Hasebe M."/>
            <person name="Maruyama T."/>
            <person name="Minagawa J."/>
            <person name="Obokata J."/>
            <person name="Shigenobu S."/>
        </authorList>
    </citation>
    <scope>NUCLEOTIDE SEQUENCE [LARGE SCALE GENOMIC DNA]</scope>
</reference>
<feature type="compositionally biased region" description="Pro residues" evidence="1">
    <location>
        <begin position="1"/>
        <end position="11"/>
    </location>
</feature>
<feature type="compositionally biased region" description="Basic residues" evidence="1">
    <location>
        <begin position="39"/>
        <end position="49"/>
    </location>
</feature>
<feature type="region of interest" description="Disordered" evidence="1">
    <location>
        <begin position="1"/>
        <end position="22"/>
    </location>
</feature>
<dbReference type="InterPro" id="IPR032675">
    <property type="entry name" value="LRR_dom_sf"/>
</dbReference>
<feature type="region of interest" description="Disordered" evidence="1">
    <location>
        <begin position="120"/>
        <end position="223"/>
    </location>
</feature>
<dbReference type="Gene3D" id="3.80.10.10">
    <property type="entry name" value="Ribonuclease Inhibitor"/>
    <property type="match status" value="1"/>
</dbReference>
<dbReference type="AlphaFoldDB" id="A0AAV4IAE0"/>